<feature type="domain" description="RING-type" evidence="11">
    <location>
        <begin position="467"/>
        <end position="521"/>
    </location>
</feature>
<evidence type="ECO:0000256" key="1">
    <source>
        <dbReference type="ARBA" id="ARBA00001798"/>
    </source>
</evidence>
<dbReference type="InterPro" id="IPR001841">
    <property type="entry name" value="Znf_RING"/>
</dbReference>
<dbReference type="Gene3D" id="3.30.40.10">
    <property type="entry name" value="Zinc/RING finger domain, C3HC4 (zinc finger)"/>
    <property type="match status" value="1"/>
</dbReference>
<dbReference type="CDD" id="cd20335">
    <property type="entry name" value="BRcat_RBR"/>
    <property type="match status" value="1"/>
</dbReference>
<dbReference type="PROSITE" id="PS51873">
    <property type="entry name" value="TRIAD"/>
    <property type="match status" value="1"/>
</dbReference>
<keyword evidence="3" id="KW-0808">Transferase</keyword>
<keyword evidence="8" id="KW-0862">Zinc</keyword>
<dbReference type="GO" id="GO:0061630">
    <property type="term" value="F:ubiquitin protein ligase activity"/>
    <property type="evidence" value="ECO:0007669"/>
    <property type="project" value="UniProtKB-EC"/>
</dbReference>
<keyword evidence="4" id="KW-0479">Metal-binding</keyword>
<dbReference type="OrthoDB" id="1431934at2759"/>
<reference evidence="13" key="1">
    <citation type="journal article" date="2020" name="Stud. Mycol.">
        <title>101 Dothideomycetes genomes: a test case for predicting lifestyles and emergence of pathogens.</title>
        <authorList>
            <person name="Haridas S."/>
            <person name="Albert R."/>
            <person name="Binder M."/>
            <person name="Bloem J."/>
            <person name="Labutti K."/>
            <person name="Salamov A."/>
            <person name="Andreopoulos B."/>
            <person name="Baker S."/>
            <person name="Barry K."/>
            <person name="Bills G."/>
            <person name="Bluhm B."/>
            <person name="Cannon C."/>
            <person name="Castanera R."/>
            <person name="Culley D."/>
            <person name="Daum C."/>
            <person name="Ezra D."/>
            <person name="Gonzalez J."/>
            <person name="Henrissat B."/>
            <person name="Kuo A."/>
            <person name="Liang C."/>
            <person name="Lipzen A."/>
            <person name="Lutzoni F."/>
            <person name="Magnuson J."/>
            <person name="Mondo S."/>
            <person name="Nolan M."/>
            <person name="Ohm R."/>
            <person name="Pangilinan J."/>
            <person name="Park H.-J."/>
            <person name="Ramirez L."/>
            <person name="Alfaro M."/>
            <person name="Sun H."/>
            <person name="Tritt A."/>
            <person name="Yoshinaga Y."/>
            <person name="Zwiers L.-H."/>
            <person name="Turgeon B."/>
            <person name="Goodwin S."/>
            <person name="Spatafora J."/>
            <person name="Crous P."/>
            <person name="Grigoriev I."/>
        </authorList>
    </citation>
    <scope>NUCLEOTIDE SEQUENCE</scope>
    <source>
        <strain evidence="13">CBS 379.55</strain>
    </source>
</reference>
<organism evidence="13 14">
    <name type="scientific">Westerdykella ornata</name>
    <dbReference type="NCBI Taxonomy" id="318751"/>
    <lineage>
        <taxon>Eukaryota</taxon>
        <taxon>Fungi</taxon>
        <taxon>Dikarya</taxon>
        <taxon>Ascomycota</taxon>
        <taxon>Pezizomycotina</taxon>
        <taxon>Dothideomycetes</taxon>
        <taxon>Pleosporomycetidae</taxon>
        <taxon>Pleosporales</taxon>
        <taxon>Sporormiaceae</taxon>
        <taxon>Westerdykella</taxon>
    </lineage>
</organism>
<feature type="domain" description="RING-type" evidence="12">
    <location>
        <begin position="463"/>
        <end position="701"/>
    </location>
</feature>
<evidence type="ECO:0000256" key="8">
    <source>
        <dbReference type="ARBA" id="ARBA00022833"/>
    </source>
</evidence>
<dbReference type="Gene3D" id="1.20.120.1750">
    <property type="match status" value="1"/>
</dbReference>
<evidence type="ECO:0000256" key="7">
    <source>
        <dbReference type="ARBA" id="ARBA00022786"/>
    </source>
</evidence>
<gene>
    <name evidence="13" type="ORF">EI97DRAFT_295503</name>
</gene>
<feature type="region of interest" description="Disordered" evidence="10">
    <location>
        <begin position="374"/>
        <end position="451"/>
    </location>
</feature>
<evidence type="ECO:0000313" key="14">
    <source>
        <dbReference type="Proteomes" id="UP000800097"/>
    </source>
</evidence>
<feature type="region of interest" description="Disordered" evidence="10">
    <location>
        <begin position="169"/>
        <end position="191"/>
    </location>
</feature>
<feature type="region of interest" description="Disordered" evidence="10">
    <location>
        <begin position="205"/>
        <end position="236"/>
    </location>
</feature>
<evidence type="ECO:0000256" key="3">
    <source>
        <dbReference type="ARBA" id="ARBA00022679"/>
    </source>
</evidence>
<feature type="compositionally biased region" description="Basic and acidic residues" evidence="10">
    <location>
        <begin position="182"/>
        <end position="191"/>
    </location>
</feature>
<dbReference type="RefSeq" id="XP_033655043.1">
    <property type="nucleotide sequence ID" value="XM_033794478.1"/>
</dbReference>
<evidence type="ECO:0000259" key="12">
    <source>
        <dbReference type="PROSITE" id="PS51873"/>
    </source>
</evidence>
<keyword evidence="5" id="KW-0677">Repeat</keyword>
<dbReference type="EMBL" id="ML986490">
    <property type="protein sequence ID" value="KAF2277504.1"/>
    <property type="molecule type" value="Genomic_DNA"/>
</dbReference>
<keyword evidence="7" id="KW-0833">Ubl conjugation pathway</keyword>
<dbReference type="GeneID" id="54547653"/>
<dbReference type="EC" id="2.3.2.31" evidence="2"/>
<evidence type="ECO:0000259" key="11">
    <source>
        <dbReference type="PROSITE" id="PS50089"/>
    </source>
</evidence>
<dbReference type="GO" id="GO:0016567">
    <property type="term" value="P:protein ubiquitination"/>
    <property type="evidence" value="ECO:0007669"/>
    <property type="project" value="InterPro"/>
</dbReference>
<dbReference type="InterPro" id="IPR013083">
    <property type="entry name" value="Znf_RING/FYVE/PHD"/>
</dbReference>
<comment type="catalytic activity">
    <reaction evidence="1">
        <text>[E2 ubiquitin-conjugating enzyme]-S-ubiquitinyl-L-cysteine + [acceptor protein]-L-lysine = [E2 ubiquitin-conjugating enzyme]-L-cysteine + [acceptor protein]-N(6)-ubiquitinyl-L-lysine.</text>
        <dbReference type="EC" id="2.3.2.31"/>
    </reaction>
</comment>
<dbReference type="InterPro" id="IPR044066">
    <property type="entry name" value="TRIAD_supradom"/>
</dbReference>
<dbReference type="GO" id="GO:0008270">
    <property type="term" value="F:zinc ion binding"/>
    <property type="evidence" value="ECO:0007669"/>
    <property type="project" value="UniProtKB-KW"/>
</dbReference>
<feature type="compositionally biased region" description="Polar residues" evidence="10">
    <location>
        <begin position="213"/>
        <end position="236"/>
    </location>
</feature>
<evidence type="ECO:0000256" key="6">
    <source>
        <dbReference type="ARBA" id="ARBA00022771"/>
    </source>
</evidence>
<accession>A0A6A6JMP3</accession>
<dbReference type="InterPro" id="IPR031127">
    <property type="entry name" value="E3_UB_ligase_RBR"/>
</dbReference>
<dbReference type="SMART" id="SM00647">
    <property type="entry name" value="IBR"/>
    <property type="match status" value="2"/>
</dbReference>
<dbReference type="PROSITE" id="PS50089">
    <property type="entry name" value="ZF_RING_2"/>
    <property type="match status" value="1"/>
</dbReference>
<dbReference type="Pfam" id="PF01485">
    <property type="entry name" value="IBR"/>
    <property type="match status" value="2"/>
</dbReference>
<dbReference type="AlphaFoldDB" id="A0A6A6JMP3"/>
<dbReference type="CDD" id="cd20336">
    <property type="entry name" value="Rcat_RBR"/>
    <property type="match status" value="1"/>
</dbReference>
<feature type="compositionally biased region" description="Polar residues" evidence="10">
    <location>
        <begin position="172"/>
        <end position="181"/>
    </location>
</feature>
<dbReference type="Proteomes" id="UP000800097">
    <property type="component" value="Unassembled WGS sequence"/>
</dbReference>
<evidence type="ECO:0000256" key="5">
    <source>
        <dbReference type="ARBA" id="ARBA00022737"/>
    </source>
</evidence>
<keyword evidence="6 9" id="KW-0863">Zinc-finger</keyword>
<evidence type="ECO:0000256" key="4">
    <source>
        <dbReference type="ARBA" id="ARBA00022723"/>
    </source>
</evidence>
<dbReference type="SUPFAM" id="SSF57850">
    <property type="entry name" value="RING/U-box"/>
    <property type="match status" value="3"/>
</dbReference>
<feature type="region of interest" description="Disordered" evidence="10">
    <location>
        <begin position="1"/>
        <end position="29"/>
    </location>
</feature>
<evidence type="ECO:0000313" key="13">
    <source>
        <dbReference type="EMBL" id="KAF2277504.1"/>
    </source>
</evidence>
<evidence type="ECO:0000256" key="2">
    <source>
        <dbReference type="ARBA" id="ARBA00012251"/>
    </source>
</evidence>
<sequence length="701" mass="78573">MEWSSSNIGERRSRCASISSSSSTHEDVDDQYPLLHLKTRGALRQNSAKAQQILGLVTVTGFRGVVREKSDYHKSLTGLRPNGEERPLLRHLRYLDDSSSFTSTVSSHRSVDYRLEEDLGTWEGQDGATLGREVLVGTRSQSGRRDSQRNSWKAQQMLGLIDQYPRARKRASLQSTVQGQRPRSEANSEMHPDLEELLRLYQDDASQKEVATESGQNQSEGNSPVTVYNEWESSGGLSTPQRYTANGYINFSRPLSQQSPNSLRSEAAGERLFPRTPHITRDDLGLPRTPSFANTLVLAKPIFERVVPSEDRAEDSGHYSRLRHLSSLWTSLPMCMVRLGKKGSKPTATDMVGKEEGEERIPLTEYNLREYEGRVGPRSGHFNQDAQASPLPSLVEADDSPSSKAPTGIDEKLLPSPPSSSTSWYSAMSPPRPSTVAPSRIPTRPPSTTPTLRSVEVIDRQVDLAVCQVCREAKVSSAYPIRQCTAKCTHPPHTCIDCVRDWIASCIRYKGWDQCVCPECRESLDYQDVKFFVSEDLFLRYDNMAARAALSKIPAFYWCLSTDCSSGQIHPWPLSSHAPFVCIACKYTYCLNHPSVPYHAGLSCEEYDALVDAPTSASSTGEHSGLQARTVQERLDEQMAREIGRRCPNALCGWWVEKSEGCDHITCYKCQFEWCWECGAPFAVINRRGNKFHRKGCRYYG</sequence>
<protein>
    <recommendedName>
        <fullName evidence="2">RBR-type E3 ubiquitin transferase</fullName>
        <ecNumber evidence="2">2.3.2.31</ecNumber>
    </recommendedName>
</protein>
<evidence type="ECO:0000256" key="10">
    <source>
        <dbReference type="SAM" id="MobiDB-lite"/>
    </source>
</evidence>
<keyword evidence="14" id="KW-1185">Reference proteome</keyword>
<evidence type="ECO:0000256" key="9">
    <source>
        <dbReference type="PROSITE-ProRule" id="PRU00175"/>
    </source>
</evidence>
<feature type="compositionally biased region" description="Low complexity" evidence="10">
    <location>
        <begin position="419"/>
        <end position="429"/>
    </location>
</feature>
<dbReference type="InterPro" id="IPR002867">
    <property type="entry name" value="IBR_dom"/>
</dbReference>
<dbReference type="PANTHER" id="PTHR11685">
    <property type="entry name" value="RBR FAMILY RING FINGER AND IBR DOMAIN-CONTAINING"/>
    <property type="match status" value="1"/>
</dbReference>
<proteinExistence type="predicted"/>
<name>A0A6A6JMP3_WESOR</name>